<accession>A0A6P2VX38</accession>
<dbReference type="Proteomes" id="UP000494110">
    <property type="component" value="Unassembled WGS sequence"/>
</dbReference>
<evidence type="ECO:0000313" key="2">
    <source>
        <dbReference type="Proteomes" id="UP000494110"/>
    </source>
</evidence>
<dbReference type="EMBL" id="CABVQN010000008">
    <property type="protein sequence ID" value="VWC95989.1"/>
    <property type="molecule type" value="Genomic_DNA"/>
</dbReference>
<reference evidence="1 2" key="1">
    <citation type="submission" date="2019-09" db="EMBL/GenBank/DDBJ databases">
        <authorList>
            <person name="Depoorter E."/>
        </authorList>
    </citation>
    <scope>NUCLEOTIDE SEQUENCE [LARGE SCALE GENOMIC DNA]</scope>
    <source>
        <strain evidence="1">R-39750</strain>
    </source>
</reference>
<gene>
    <name evidence="1" type="ORF">BLA39750_02227</name>
</gene>
<proteinExistence type="predicted"/>
<sequence length="65" mass="6816">MATNVFVGVKNTQGVVDQPATIAAATQNTDVELNILSANVPDKETVLLALEKIALAIVNGTWPLI</sequence>
<dbReference type="AlphaFoldDB" id="A0A6P2VX38"/>
<evidence type="ECO:0000313" key="1">
    <source>
        <dbReference type="EMBL" id="VWC95989.1"/>
    </source>
</evidence>
<name>A0A6P2VX38_BURL3</name>
<organism evidence="1 2">
    <name type="scientific">Burkholderia lata (strain ATCC 17760 / DSM 23089 / LMG 22485 / NCIMB 9086 / R18194 / 383)</name>
    <dbReference type="NCBI Taxonomy" id="482957"/>
    <lineage>
        <taxon>Bacteria</taxon>
        <taxon>Pseudomonadati</taxon>
        <taxon>Pseudomonadota</taxon>
        <taxon>Betaproteobacteria</taxon>
        <taxon>Burkholderiales</taxon>
        <taxon>Burkholderiaceae</taxon>
        <taxon>Burkholderia</taxon>
        <taxon>Burkholderia cepacia complex</taxon>
    </lineage>
</organism>
<dbReference type="RefSeq" id="WP_175012204.1">
    <property type="nucleotide sequence ID" value="NZ_CABVQN010000008.1"/>
</dbReference>
<protein>
    <submittedName>
        <fullName evidence="1">Uncharacterized protein</fullName>
    </submittedName>
</protein>